<dbReference type="PANTHER" id="PTHR45138:SF9">
    <property type="entry name" value="DIGUANYLATE CYCLASE DGCM-RELATED"/>
    <property type="match status" value="1"/>
</dbReference>
<dbReference type="InterPro" id="IPR000160">
    <property type="entry name" value="GGDEF_dom"/>
</dbReference>
<dbReference type="AlphaFoldDB" id="A0A553WH54"/>
<dbReference type="EMBL" id="VKKU01000001">
    <property type="protein sequence ID" value="TSB04029.1"/>
    <property type="molecule type" value="Genomic_DNA"/>
</dbReference>
<dbReference type="OrthoDB" id="384661at2"/>
<dbReference type="Gene3D" id="3.30.70.270">
    <property type="match status" value="1"/>
</dbReference>
<dbReference type="GO" id="GO:0052621">
    <property type="term" value="F:diguanylate cyclase activity"/>
    <property type="evidence" value="ECO:0007669"/>
    <property type="project" value="UniProtKB-EC"/>
</dbReference>
<comment type="caution">
    <text evidence="5">The sequence shown here is derived from an EMBL/GenBank/DDBJ whole genome shotgun (WGS) entry which is preliminary data.</text>
</comment>
<gene>
    <name evidence="5" type="ORF">FOM92_00870</name>
</gene>
<dbReference type="FunFam" id="3.30.70.270:FF:000001">
    <property type="entry name" value="Diguanylate cyclase domain protein"/>
    <property type="match status" value="1"/>
</dbReference>
<dbReference type="CDD" id="cd01949">
    <property type="entry name" value="GGDEF"/>
    <property type="match status" value="1"/>
</dbReference>
<dbReference type="NCBIfam" id="TIGR00254">
    <property type="entry name" value="GGDEF"/>
    <property type="match status" value="1"/>
</dbReference>
<keyword evidence="3" id="KW-0472">Membrane</keyword>
<evidence type="ECO:0000313" key="5">
    <source>
        <dbReference type="EMBL" id="TSB04029.1"/>
    </source>
</evidence>
<dbReference type="PANTHER" id="PTHR45138">
    <property type="entry name" value="REGULATORY COMPONENTS OF SENSORY TRANSDUCTION SYSTEM"/>
    <property type="match status" value="1"/>
</dbReference>
<reference evidence="5 6" key="1">
    <citation type="submission" date="2019-07" db="EMBL/GenBank/DDBJ databases">
        <authorList>
            <person name="Park M."/>
        </authorList>
    </citation>
    <scope>NUCLEOTIDE SEQUENCE [LARGE SCALE GENOMIC DNA]</scope>
    <source>
        <strain evidence="5 6">KCTC32445</strain>
    </source>
</reference>
<evidence type="ECO:0000256" key="3">
    <source>
        <dbReference type="SAM" id="Phobius"/>
    </source>
</evidence>
<dbReference type="InterPro" id="IPR043128">
    <property type="entry name" value="Rev_trsase/Diguanyl_cyclase"/>
</dbReference>
<dbReference type="Pfam" id="PF00990">
    <property type="entry name" value="GGDEF"/>
    <property type="match status" value="1"/>
</dbReference>
<keyword evidence="6" id="KW-1185">Reference proteome</keyword>
<keyword evidence="3" id="KW-0812">Transmembrane</keyword>
<dbReference type="InterPro" id="IPR050469">
    <property type="entry name" value="Diguanylate_Cyclase"/>
</dbReference>
<proteinExistence type="predicted"/>
<accession>A0A553WH54</accession>
<dbReference type="SUPFAM" id="SSF55073">
    <property type="entry name" value="Nucleotide cyclase"/>
    <property type="match status" value="1"/>
</dbReference>
<dbReference type="InterPro" id="IPR029787">
    <property type="entry name" value="Nucleotide_cyclase"/>
</dbReference>
<dbReference type="RefSeq" id="WP_143774902.1">
    <property type="nucleotide sequence ID" value="NZ_VKKU01000001.1"/>
</dbReference>
<keyword evidence="3" id="KW-1133">Transmembrane helix</keyword>
<organism evidence="5 6">
    <name type="scientific">Sphingorhabdus contaminans</name>
    <dbReference type="NCBI Taxonomy" id="1343899"/>
    <lineage>
        <taxon>Bacteria</taxon>
        <taxon>Pseudomonadati</taxon>
        <taxon>Pseudomonadota</taxon>
        <taxon>Alphaproteobacteria</taxon>
        <taxon>Sphingomonadales</taxon>
        <taxon>Sphingomonadaceae</taxon>
        <taxon>Sphingorhabdus</taxon>
    </lineage>
</organism>
<sequence length="247" mass="26463">MDEMNIAATKLRLVLTGIGVVAFSVIASLLATHISFQISGTADYATTMMVAAIIPLLVAPPSYGFVAFLSWKLKKANERLDKLAHLDPLTALHNRRSFVDAATARLGTDSSHMLAMIDIDHFKKINDRIGHAGGDNALKHAAEVLRSAAPKEALLARLGGEEFGLLFPLPHDERGAAAMAAQAHIEAMRLQLEAMPLITPQGLIHVTASFGLAVSRPGETLDTLLSRADMALYAAKNAGRNRLQLSV</sequence>
<dbReference type="EC" id="2.7.7.65" evidence="1"/>
<dbReference type="SMART" id="SM00267">
    <property type="entry name" value="GGDEF"/>
    <property type="match status" value="1"/>
</dbReference>
<protein>
    <recommendedName>
        <fullName evidence="1">diguanylate cyclase</fullName>
        <ecNumber evidence="1">2.7.7.65</ecNumber>
    </recommendedName>
</protein>
<dbReference type="PROSITE" id="PS50887">
    <property type="entry name" value="GGDEF"/>
    <property type="match status" value="1"/>
</dbReference>
<feature type="transmembrane region" description="Helical" evidence="3">
    <location>
        <begin position="12"/>
        <end position="36"/>
    </location>
</feature>
<comment type="catalytic activity">
    <reaction evidence="2">
        <text>2 GTP = 3',3'-c-di-GMP + 2 diphosphate</text>
        <dbReference type="Rhea" id="RHEA:24898"/>
        <dbReference type="ChEBI" id="CHEBI:33019"/>
        <dbReference type="ChEBI" id="CHEBI:37565"/>
        <dbReference type="ChEBI" id="CHEBI:58805"/>
        <dbReference type="EC" id="2.7.7.65"/>
    </reaction>
</comment>
<evidence type="ECO:0000256" key="1">
    <source>
        <dbReference type="ARBA" id="ARBA00012528"/>
    </source>
</evidence>
<evidence type="ECO:0000256" key="2">
    <source>
        <dbReference type="ARBA" id="ARBA00034247"/>
    </source>
</evidence>
<evidence type="ECO:0000259" key="4">
    <source>
        <dbReference type="PROSITE" id="PS50887"/>
    </source>
</evidence>
<feature type="domain" description="GGDEF" evidence="4">
    <location>
        <begin position="110"/>
        <end position="247"/>
    </location>
</feature>
<evidence type="ECO:0000313" key="6">
    <source>
        <dbReference type="Proteomes" id="UP000320160"/>
    </source>
</evidence>
<feature type="transmembrane region" description="Helical" evidence="3">
    <location>
        <begin position="48"/>
        <end position="71"/>
    </location>
</feature>
<dbReference type="Proteomes" id="UP000320160">
    <property type="component" value="Unassembled WGS sequence"/>
</dbReference>
<name>A0A553WH54_9SPHN</name>